<dbReference type="InterPro" id="IPR000719">
    <property type="entry name" value="Prot_kinase_dom"/>
</dbReference>
<dbReference type="Gene3D" id="1.10.510.10">
    <property type="entry name" value="Transferase(Phosphotransferase) domain 1"/>
    <property type="match status" value="1"/>
</dbReference>
<dbReference type="EMBL" id="ML976614">
    <property type="protein sequence ID" value="KAF1851033.1"/>
    <property type="molecule type" value="Genomic_DNA"/>
</dbReference>
<dbReference type="GeneID" id="63844773"/>
<dbReference type="PANTHER" id="PTHR24359">
    <property type="entry name" value="SERINE/THREONINE-PROTEIN KINASE SBK1"/>
    <property type="match status" value="1"/>
</dbReference>
<evidence type="ECO:0000256" key="1">
    <source>
        <dbReference type="SAM" id="MobiDB-lite"/>
    </source>
</evidence>
<feature type="region of interest" description="Disordered" evidence="1">
    <location>
        <begin position="698"/>
        <end position="807"/>
    </location>
</feature>
<dbReference type="SUPFAM" id="SSF56112">
    <property type="entry name" value="Protein kinase-like (PK-like)"/>
    <property type="match status" value="1"/>
</dbReference>
<dbReference type="Pfam" id="PF00069">
    <property type="entry name" value="Pkinase"/>
    <property type="match status" value="1"/>
</dbReference>
<evidence type="ECO:0000313" key="4">
    <source>
        <dbReference type="Proteomes" id="UP000800039"/>
    </source>
</evidence>
<organism evidence="3 4">
    <name type="scientific">Cucurbitaria berberidis CBS 394.84</name>
    <dbReference type="NCBI Taxonomy" id="1168544"/>
    <lineage>
        <taxon>Eukaryota</taxon>
        <taxon>Fungi</taxon>
        <taxon>Dikarya</taxon>
        <taxon>Ascomycota</taxon>
        <taxon>Pezizomycotina</taxon>
        <taxon>Dothideomycetes</taxon>
        <taxon>Pleosporomycetidae</taxon>
        <taxon>Pleosporales</taxon>
        <taxon>Pleosporineae</taxon>
        <taxon>Cucurbitariaceae</taxon>
        <taxon>Cucurbitaria</taxon>
    </lineage>
</organism>
<reference evidence="3" key="1">
    <citation type="submission" date="2020-01" db="EMBL/GenBank/DDBJ databases">
        <authorList>
            <consortium name="DOE Joint Genome Institute"/>
            <person name="Haridas S."/>
            <person name="Albert R."/>
            <person name="Binder M."/>
            <person name="Bloem J."/>
            <person name="Labutti K."/>
            <person name="Salamov A."/>
            <person name="Andreopoulos B."/>
            <person name="Baker S.E."/>
            <person name="Barry K."/>
            <person name="Bills G."/>
            <person name="Bluhm B.H."/>
            <person name="Cannon C."/>
            <person name="Castanera R."/>
            <person name="Culley D.E."/>
            <person name="Daum C."/>
            <person name="Ezra D."/>
            <person name="Gonzalez J.B."/>
            <person name="Henrissat B."/>
            <person name="Kuo A."/>
            <person name="Liang C."/>
            <person name="Lipzen A."/>
            <person name="Lutzoni F."/>
            <person name="Magnuson J."/>
            <person name="Mondo S."/>
            <person name="Nolan M."/>
            <person name="Ohm R."/>
            <person name="Pangilinan J."/>
            <person name="Park H.-J."/>
            <person name="Ramirez L."/>
            <person name="Alfaro M."/>
            <person name="Sun H."/>
            <person name="Tritt A."/>
            <person name="Yoshinaga Y."/>
            <person name="Zwiers L.-H."/>
            <person name="Turgeon B.G."/>
            <person name="Goodwin S.B."/>
            <person name="Spatafora J.W."/>
            <person name="Crous P.W."/>
            <person name="Grigoriev I.V."/>
        </authorList>
    </citation>
    <scope>NUCLEOTIDE SEQUENCE</scope>
    <source>
        <strain evidence="3">CBS 394.84</strain>
    </source>
</reference>
<dbReference type="PANTHER" id="PTHR24359:SF1">
    <property type="entry name" value="INHIBITOR OF NUCLEAR FACTOR KAPPA-B KINASE EPSILON SUBUNIT HOMOLOG 1-RELATED"/>
    <property type="match status" value="1"/>
</dbReference>
<feature type="compositionally biased region" description="Polar residues" evidence="1">
    <location>
        <begin position="792"/>
        <end position="803"/>
    </location>
</feature>
<evidence type="ECO:0000313" key="3">
    <source>
        <dbReference type="EMBL" id="KAF1851033.1"/>
    </source>
</evidence>
<protein>
    <recommendedName>
        <fullName evidence="2">Protein kinase domain-containing protein</fullName>
    </recommendedName>
</protein>
<gene>
    <name evidence="3" type="ORF">K460DRAFT_26715</name>
</gene>
<evidence type="ECO:0000259" key="2">
    <source>
        <dbReference type="PROSITE" id="PS50011"/>
    </source>
</evidence>
<dbReference type="GO" id="GO:0005524">
    <property type="term" value="F:ATP binding"/>
    <property type="evidence" value="ECO:0007669"/>
    <property type="project" value="InterPro"/>
</dbReference>
<feature type="region of interest" description="Disordered" evidence="1">
    <location>
        <begin position="565"/>
        <end position="591"/>
    </location>
</feature>
<dbReference type="InterPro" id="IPR011009">
    <property type="entry name" value="Kinase-like_dom_sf"/>
</dbReference>
<proteinExistence type="predicted"/>
<sequence length="1035" mass="116962">MPDKMQTKDRPTLNEYTNLLQSEWTRPVACQDQCDPPESCSCQRRIVHVDAIKAWCGRKASGTSEQTKLHRLFDEMQSAGHRKFPLDFKTFFTGEYHCLRVFGRLLEQGYGNLIDRFYNSNMHDIYLERGEEYQQLRENLLEIFDVNEVDRIIQDFQHTRWAYCPFALTLHVDRGLESTKVIVPFCRKIKLGDKGGTASVYWVAIQRDLISDEGLKGVLHESLHLDPDFGECYQLALKSYCGNKKLAYEQEKDAFSGLKSNERVPIVRYLGSYTHDHGEGYDSKGVHTGKTYNLLLEYGEQDLYQYWADETNVPPVRADEIVREWESLFEVADAIRHVHNLEVPRERGDPWRFYGWHADIKPDNILIVHGRFKLADFGYSRFAPVVKSQDGVLPTEFINGFTDTYGAPEVSRMKRPDGTMSGVTQSIDTWSFGCVLSVAATWIVLGFQGVRQYEILRTLAPANNRDGAMRDCFHDGTQVLPEIRKWHNYLRGHLRPSDTTTPLVLDLIEHKMLQTDTYNRLELGALCDELKDLIPRAKEKIRCLKLHARETDPVVLQALLKVEQEAQRDKSSRPKSTPFQQQTTVAGMAHTSHPLQRVTRHLQKEHIIKSKPLGQTTYRKEILEKQLKRNSVIREDDEQNKQGTHNGAVTDSPIESLLPADTWRALRKEKPRNPEHPPATVKLAKPAPIEFRDAVSTATFQSSSQPRNHSSNSNRFVANGGNPGSNEGQPSSFDALRNSAESVRSNRQTSMAPDSPLARKSTYPAVPEFPQGSSLMSPESHRSTPDVLSPLLYTSGSKDTSPVSPYPPTVIASAKLTQSRGSSVEENSQQRRLYSDNVPQLSYPIPNRSNSNDRRIYEPDIYTSGQIESSPIPGPSIILSQPAEPVASEQSTTDFFPGLHVAEKQAVDPEQDIFSPESIATIPLPPSVYDLPFNICHKRKELDQQVSKGFAKLKGKFGVETRNKDTSLVQTFSEPREIILVVDNGGTMFEHWPIVMFVAETLAKNAAGLDKNGICHDMGVMICIHRFCRAKLAAG</sequence>
<dbReference type="OrthoDB" id="9992527at2759"/>
<feature type="domain" description="Protein kinase" evidence="2">
    <location>
        <begin position="186"/>
        <end position="513"/>
    </location>
</feature>
<accession>A0A9P4LDP2</accession>
<dbReference type="RefSeq" id="XP_040793596.1">
    <property type="nucleotide sequence ID" value="XM_040927520.1"/>
</dbReference>
<feature type="region of interest" description="Disordered" evidence="1">
    <location>
        <begin position="669"/>
        <end position="688"/>
    </location>
</feature>
<feature type="compositionally biased region" description="Polar residues" evidence="1">
    <location>
        <begin position="739"/>
        <end position="752"/>
    </location>
</feature>
<keyword evidence="4" id="KW-1185">Reference proteome</keyword>
<name>A0A9P4LDP2_9PLEO</name>
<dbReference type="SMART" id="SM00220">
    <property type="entry name" value="S_TKc"/>
    <property type="match status" value="1"/>
</dbReference>
<feature type="region of interest" description="Disordered" evidence="1">
    <location>
        <begin position="629"/>
        <end position="657"/>
    </location>
</feature>
<dbReference type="AlphaFoldDB" id="A0A9P4LDP2"/>
<feature type="compositionally biased region" description="Polar residues" evidence="1">
    <location>
        <begin position="574"/>
        <end position="585"/>
    </location>
</feature>
<dbReference type="GO" id="GO:0004674">
    <property type="term" value="F:protein serine/threonine kinase activity"/>
    <property type="evidence" value="ECO:0007669"/>
    <property type="project" value="TreeGrafter"/>
</dbReference>
<feature type="compositionally biased region" description="Low complexity" evidence="1">
    <location>
        <begin position="701"/>
        <end position="715"/>
    </location>
</feature>
<dbReference type="PROSITE" id="PS50011">
    <property type="entry name" value="PROTEIN_KINASE_DOM"/>
    <property type="match status" value="1"/>
</dbReference>
<comment type="caution">
    <text evidence="3">The sequence shown here is derived from an EMBL/GenBank/DDBJ whole genome shotgun (WGS) entry which is preliminary data.</text>
</comment>
<dbReference type="Proteomes" id="UP000800039">
    <property type="component" value="Unassembled WGS sequence"/>
</dbReference>